<comment type="caution">
    <text evidence="1">The sequence shown here is derived from an EMBL/GenBank/DDBJ whole genome shotgun (WGS) entry which is preliminary data.</text>
</comment>
<reference evidence="1" key="1">
    <citation type="journal article" date="2020" name="Stud. Mycol.">
        <title>101 Dothideomycetes genomes: a test case for predicting lifestyles and emergence of pathogens.</title>
        <authorList>
            <person name="Haridas S."/>
            <person name="Albert R."/>
            <person name="Binder M."/>
            <person name="Bloem J."/>
            <person name="Labutti K."/>
            <person name="Salamov A."/>
            <person name="Andreopoulos B."/>
            <person name="Baker S."/>
            <person name="Barry K."/>
            <person name="Bills G."/>
            <person name="Bluhm B."/>
            <person name="Cannon C."/>
            <person name="Castanera R."/>
            <person name="Culley D."/>
            <person name="Daum C."/>
            <person name="Ezra D."/>
            <person name="Gonzalez J."/>
            <person name="Henrissat B."/>
            <person name="Kuo A."/>
            <person name="Liang C."/>
            <person name="Lipzen A."/>
            <person name="Lutzoni F."/>
            <person name="Magnuson J."/>
            <person name="Mondo S."/>
            <person name="Nolan M."/>
            <person name="Ohm R."/>
            <person name="Pangilinan J."/>
            <person name="Park H.-J."/>
            <person name="Ramirez L."/>
            <person name="Alfaro M."/>
            <person name="Sun H."/>
            <person name="Tritt A."/>
            <person name="Yoshinaga Y."/>
            <person name="Zwiers L.-H."/>
            <person name="Turgeon B."/>
            <person name="Goodwin S."/>
            <person name="Spatafora J."/>
            <person name="Crous P."/>
            <person name="Grigoriev I."/>
        </authorList>
    </citation>
    <scope>NUCLEOTIDE SEQUENCE</scope>
    <source>
        <strain evidence="1">ATCC 200398</strain>
    </source>
</reference>
<organism evidence="1 2">
    <name type="scientific">Lindgomyces ingoldianus</name>
    <dbReference type="NCBI Taxonomy" id="673940"/>
    <lineage>
        <taxon>Eukaryota</taxon>
        <taxon>Fungi</taxon>
        <taxon>Dikarya</taxon>
        <taxon>Ascomycota</taxon>
        <taxon>Pezizomycotina</taxon>
        <taxon>Dothideomycetes</taxon>
        <taxon>Pleosporomycetidae</taxon>
        <taxon>Pleosporales</taxon>
        <taxon>Lindgomycetaceae</taxon>
        <taxon>Lindgomyces</taxon>
    </lineage>
</organism>
<dbReference type="EMBL" id="MU003497">
    <property type="protein sequence ID" value="KAF2474480.1"/>
    <property type="molecule type" value="Genomic_DNA"/>
</dbReference>
<evidence type="ECO:0000313" key="2">
    <source>
        <dbReference type="Proteomes" id="UP000799755"/>
    </source>
</evidence>
<sequence length="477" mass="50396">MCLRSLTLGALFGLHAIVALASPRGIIPLRPSYANTTQPTPTSTASICDSKCSVEYPQISALQWIPETQVVYTTSITVATMLLEIVMSANTTLFTRTGIAYNDPLPSDYNFLTVGTNVAGTAMVTFPVPQSDGMTFYSRVAYPTPFLDYSWEYHWQGVLQTHNKAFEPSCATATPEPSEVPLREHPEYPQPKGELSPGRFDPFGTSHVPIWGPYKDEPDALFFQVAFPSESAFSSCESVNPSTPLPTEYTTAKYVTVTTTLYGNRTYSATAPGVIIQPSETGWEVTTTGSKKAPQLVGIEKTATGFETTEPWGGRGSRVFSSGIQAQASPTHAPAQFAAVPTPVYTLVPTVVDGQSTTIPAFILPGSSATATIGQTVMINSQPTVLSAPSAVLTIIPTTVNGVATSVSIYLIGGTSTATPGQTVTIDGSTTVLSNAPTSAAGPQATNKPSSGGVAERWKVSWNAVLVGVSAFALAWL</sequence>
<gene>
    <name evidence="1" type="ORF">BDR25DRAFT_301204</name>
</gene>
<dbReference type="Proteomes" id="UP000799755">
    <property type="component" value="Unassembled WGS sequence"/>
</dbReference>
<keyword evidence="2" id="KW-1185">Reference proteome</keyword>
<accession>A0ACB6R5Z0</accession>
<proteinExistence type="predicted"/>
<evidence type="ECO:0000313" key="1">
    <source>
        <dbReference type="EMBL" id="KAF2474480.1"/>
    </source>
</evidence>
<protein>
    <submittedName>
        <fullName evidence="1">Uncharacterized protein</fullName>
    </submittedName>
</protein>
<name>A0ACB6R5Z0_9PLEO</name>